<evidence type="ECO:0000313" key="2">
    <source>
        <dbReference type="Proteomes" id="UP001295462"/>
    </source>
</evidence>
<dbReference type="EMBL" id="CAKMUD010000101">
    <property type="protein sequence ID" value="CAH1601088.1"/>
    <property type="molecule type" value="Genomic_DNA"/>
</dbReference>
<organism evidence="1 2">
    <name type="scientific">Vibrio jasicida</name>
    <dbReference type="NCBI Taxonomy" id="766224"/>
    <lineage>
        <taxon>Bacteria</taxon>
        <taxon>Pseudomonadati</taxon>
        <taxon>Pseudomonadota</taxon>
        <taxon>Gammaproteobacteria</taxon>
        <taxon>Vibrionales</taxon>
        <taxon>Vibrionaceae</taxon>
        <taxon>Vibrio</taxon>
    </lineage>
</organism>
<name>A0AAU9QSR6_9VIBR</name>
<sequence length="57" mass="6524">MIFVIVVPNWLLIKQFSLILKHLSQIERVGVEVFMGELVYTPSIIKRTRTQGSLHGS</sequence>
<proteinExistence type="predicted"/>
<gene>
    <name evidence="1" type="ORF">THF1A12_460020</name>
</gene>
<accession>A0AAU9QSR6</accession>
<reference evidence="1" key="1">
    <citation type="submission" date="2022-01" db="EMBL/GenBank/DDBJ databases">
        <authorList>
            <person name="Lagorce A."/>
        </authorList>
    </citation>
    <scope>NUCLEOTIDE SEQUENCE</scope>
    <source>
        <strain evidence="1">Th15_F1_A12</strain>
    </source>
</reference>
<dbReference type="AlphaFoldDB" id="A0AAU9QSR6"/>
<protein>
    <submittedName>
        <fullName evidence="1">Uncharacterized protein</fullName>
    </submittedName>
</protein>
<evidence type="ECO:0000313" key="1">
    <source>
        <dbReference type="EMBL" id="CAH1601088.1"/>
    </source>
</evidence>
<dbReference type="Proteomes" id="UP001295462">
    <property type="component" value="Unassembled WGS sequence"/>
</dbReference>
<comment type="caution">
    <text evidence="1">The sequence shown here is derived from an EMBL/GenBank/DDBJ whole genome shotgun (WGS) entry which is preliminary data.</text>
</comment>